<name>A0A2S9GWV3_9BURK</name>
<proteinExistence type="predicted"/>
<accession>A0A2S9GWV3</accession>
<evidence type="ECO:0000259" key="2">
    <source>
        <dbReference type="Pfam" id="PF21742"/>
    </source>
</evidence>
<dbReference type="RefSeq" id="WP_105532858.1">
    <property type="nucleotide sequence ID" value="NZ_PUGF01000015.1"/>
</dbReference>
<comment type="caution">
    <text evidence="3">The sequence shown here is derived from an EMBL/GenBank/DDBJ whole genome shotgun (WGS) entry which is preliminary data.</text>
</comment>
<dbReference type="Pfam" id="PF21742">
    <property type="entry name" value="DUF6868"/>
    <property type="match status" value="1"/>
</dbReference>
<keyword evidence="4" id="KW-1185">Reference proteome</keyword>
<keyword evidence="1" id="KW-0472">Membrane</keyword>
<feature type="transmembrane region" description="Helical" evidence="1">
    <location>
        <begin position="52"/>
        <end position="78"/>
    </location>
</feature>
<protein>
    <recommendedName>
        <fullName evidence="2">DUF6868 domain-containing protein</fullName>
    </recommendedName>
</protein>
<evidence type="ECO:0000313" key="4">
    <source>
        <dbReference type="Proteomes" id="UP000237839"/>
    </source>
</evidence>
<evidence type="ECO:0000313" key="3">
    <source>
        <dbReference type="EMBL" id="PRC92199.1"/>
    </source>
</evidence>
<dbReference type="EMBL" id="PUGF01000015">
    <property type="protein sequence ID" value="PRC92199.1"/>
    <property type="molecule type" value="Genomic_DNA"/>
</dbReference>
<gene>
    <name evidence="3" type="ORF">S2091_3115</name>
</gene>
<dbReference type="Proteomes" id="UP000237839">
    <property type="component" value="Unassembled WGS sequence"/>
</dbReference>
<dbReference type="OrthoDB" id="5472096at2"/>
<dbReference type="AlphaFoldDB" id="A0A2S9GWV3"/>
<reference evidence="3 4" key="1">
    <citation type="submission" date="2018-02" db="EMBL/GenBank/DDBJ databases">
        <title>Solimicrobium silvestre gen. nov., sp. nov., isolated from alpine forest soil.</title>
        <authorList>
            <person name="Margesin R."/>
            <person name="Albuquerque L."/>
            <person name="Zhang D.-C."/>
            <person name="Froufe H.J.C."/>
            <person name="Severino R."/>
            <person name="Roxo I."/>
            <person name="Egas C."/>
            <person name="Da Costa M.S."/>
        </authorList>
    </citation>
    <scope>NUCLEOTIDE SEQUENCE [LARGE SCALE GENOMIC DNA]</scope>
    <source>
        <strain evidence="3 4">S20-91</strain>
    </source>
</reference>
<feature type="domain" description="DUF6868" evidence="2">
    <location>
        <begin position="1"/>
        <end position="78"/>
    </location>
</feature>
<sequence>MNAHEIKEALLWCVAINYAVLFIWFGVLILAHDLLYRLHTRWFKLSVETFDSIHYAGLAIYKIGIILFNLVPLIALYFSS</sequence>
<feature type="transmembrane region" description="Helical" evidence="1">
    <location>
        <begin position="9"/>
        <end position="32"/>
    </location>
</feature>
<organism evidence="3 4">
    <name type="scientific">Solimicrobium silvestre</name>
    <dbReference type="NCBI Taxonomy" id="2099400"/>
    <lineage>
        <taxon>Bacteria</taxon>
        <taxon>Pseudomonadati</taxon>
        <taxon>Pseudomonadota</taxon>
        <taxon>Betaproteobacteria</taxon>
        <taxon>Burkholderiales</taxon>
        <taxon>Oxalobacteraceae</taxon>
        <taxon>Solimicrobium</taxon>
    </lineage>
</organism>
<keyword evidence="1" id="KW-1133">Transmembrane helix</keyword>
<dbReference type="InterPro" id="IPR049220">
    <property type="entry name" value="DUF6868"/>
</dbReference>
<keyword evidence="1" id="KW-0812">Transmembrane</keyword>
<evidence type="ECO:0000256" key="1">
    <source>
        <dbReference type="SAM" id="Phobius"/>
    </source>
</evidence>